<protein>
    <recommendedName>
        <fullName evidence="6">Expansin</fullName>
    </recommendedName>
</protein>
<evidence type="ECO:0000256" key="4">
    <source>
        <dbReference type="ARBA" id="ARBA00022729"/>
    </source>
</evidence>
<dbReference type="CDD" id="cd22274">
    <property type="entry name" value="DPBB_EXPA_N"/>
    <property type="match status" value="1"/>
</dbReference>
<dbReference type="GO" id="GO:0016020">
    <property type="term" value="C:membrane"/>
    <property type="evidence" value="ECO:0007669"/>
    <property type="project" value="UniProtKB-SubCell"/>
</dbReference>
<keyword evidence="2 6" id="KW-0134">Cell wall</keyword>
<dbReference type="InterPro" id="IPR009009">
    <property type="entry name" value="RlpA-like_DPBB"/>
</dbReference>
<organism evidence="10 11">
    <name type="scientific">Marchantia polymorpha subsp. ruderalis</name>
    <dbReference type="NCBI Taxonomy" id="1480154"/>
    <lineage>
        <taxon>Eukaryota</taxon>
        <taxon>Viridiplantae</taxon>
        <taxon>Streptophyta</taxon>
        <taxon>Embryophyta</taxon>
        <taxon>Marchantiophyta</taxon>
        <taxon>Marchantiopsida</taxon>
        <taxon>Marchantiidae</taxon>
        <taxon>Marchantiales</taxon>
        <taxon>Marchantiaceae</taxon>
        <taxon>Marchantia</taxon>
    </lineage>
</organism>
<dbReference type="Gene3D" id="2.60.40.760">
    <property type="entry name" value="Expansin, cellulose-binding-like domain"/>
    <property type="match status" value="1"/>
</dbReference>
<keyword evidence="7" id="KW-1133">Transmembrane helix</keyword>
<dbReference type="PROSITE" id="PS50842">
    <property type="entry name" value="EXPANSIN_EG45"/>
    <property type="match status" value="1"/>
</dbReference>
<dbReference type="InterPro" id="IPR036749">
    <property type="entry name" value="Expansin_CBD_sf"/>
</dbReference>
<evidence type="ECO:0000259" key="8">
    <source>
        <dbReference type="PROSITE" id="PS50842"/>
    </source>
</evidence>
<dbReference type="AlphaFoldDB" id="A0A176WQS7"/>
<keyword evidence="5 7" id="KW-0472">Membrane</keyword>
<dbReference type="Pfam" id="PF01357">
    <property type="entry name" value="Expansin_C"/>
    <property type="match status" value="1"/>
</dbReference>
<reference evidence="10" key="1">
    <citation type="submission" date="2016-03" db="EMBL/GenBank/DDBJ databases">
        <title>Mechanisms controlling the formation of the plant cell surface in tip-growing cells are functionally conserved among land plants.</title>
        <authorList>
            <person name="Honkanen S."/>
            <person name="Jones V.A."/>
            <person name="Morieri G."/>
            <person name="Champion C."/>
            <person name="Hetherington A.J."/>
            <person name="Kelly S."/>
            <person name="Saint-Marcoux D."/>
            <person name="Proust H."/>
            <person name="Prescott H."/>
            <person name="Dolan L."/>
        </authorList>
    </citation>
    <scope>NUCLEOTIDE SEQUENCE [LARGE SCALE GENOMIC DNA]</scope>
    <source>
        <tissue evidence="10">Whole gametophyte</tissue>
    </source>
</reference>
<evidence type="ECO:0000259" key="9">
    <source>
        <dbReference type="PROSITE" id="PS50843"/>
    </source>
</evidence>
<dbReference type="InterPro" id="IPR007118">
    <property type="entry name" value="Expan_Lol_pI"/>
</dbReference>
<evidence type="ECO:0000256" key="2">
    <source>
        <dbReference type="ARBA" id="ARBA00022512"/>
    </source>
</evidence>
<feature type="transmembrane region" description="Helical" evidence="7">
    <location>
        <begin position="30"/>
        <end position="48"/>
    </location>
</feature>
<dbReference type="GO" id="GO:0005576">
    <property type="term" value="C:extracellular region"/>
    <property type="evidence" value="ECO:0007669"/>
    <property type="project" value="InterPro"/>
</dbReference>
<comment type="function">
    <text evidence="6">Causes loosening and extension of plant cell walls by disrupting non-covalent bonding between cellulose microfibrils and matrix glucans. No enzymatic activity has been found.</text>
</comment>
<keyword evidence="3 6" id="KW-0964">Secreted</keyword>
<dbReference type="Pfam" id="PF03330">
    <property type="entry name" value="DPBB_1"/>
    <property type="match status" value="1"/>
</dbReference>
<dbReference type="InterPro" id="IPR007117">
    <property type="entry name" value="Expansin_CBD"/>
</dbReference>
<proteinExistence type="inferred from homology"/>
<evidence type="ECO:0000256" key="1">
    <source>
        <dbReference type="ARBA" id="ARBA00005392"/>
    </source>
</evidence>
<evidence type="ECO:0000313" key="11">
    <source>
        <dbReference type="Proteomes" id="UP000077202"/>
    </source>
</evidence>
<dbReference type="InterPro" id="IPR002963">
    <property type="entry name" value="Expansin"/>
</dbReference>
<feature type="domain" description="Expansin-like CBD" evidence="9">
    <location>
        <begin position="207"/>
        <end position="286"/>
    </location>
</feature>
<comment type="subcellular location">
    <subcellularLocation>
        <location evidence="6">Secreted</location>
        <location evidence="6">Cell wall</location>
    </subcellularLocation>
    <subcellularLocation>
        <location evidence="6">Membrane</location>
        <topology evidence="6">Peripheral membrane protein</topology>
    </subcellularLocation>
</comment>
<evidence type="ECO:0000313" key="10">
    <source>
        <dbReference type="EMBL" id="OAE35470.1"/>
    </source>
</evidence>
<dbReference type="PRINTS" id="PR01225">
    <property type="entry name" value="EXPANSNFAMLY"/>
</dbReference>
<dbReference type="SUPFAM" id="SSF49590">
    <property type="entry name" value="PHL pollen allergen"/>
    <property type="match status" value="1"/>
</dbReference>
<name>A0A176WQS7_MARPO</name>
<dbReference type="EMBL" id="LVLJ01000170">
    <property type="protein sequence ID" value="OAE35470.1"/>
    <property type="molecule type" value="Genomic_DNA"/>
</dbReference>
<dbReference type="PANTHER" id="PTHR31867">
    <property type="entry name" value="EXPANSIN-A15"/>
    <property type="match status" value="1"/>
</dbReference>
<keyword evidence="11" id="KW-1185">Reference proteome</keyword>
<keyword evidence="6" id="KW-0961">Cell wall biogenesis/degradation</keyword>
<sequence length="338" mass="35962">MVGNEVVRHTKALTDGRAVDRGVTKRNMAIFSRAALAAGLFASALVIFSEHLSFVSAYEPYAVTSWTASDATFYGGNSGAGTMGGACGYGNMYNTGYGLNTAALSPVLFNNGLSCGACFELKCNLTGTKWCYPSAGSITVTATNLCPANPARTTDGWCNPPRTHFDLSYTMFAILAQPVAGIIPIQYRRVSCVKTGGVRFVINGNPWFNLVLIYNVGGDGNVVTAMMKGENTEWYSMTRNWGQNWQLSQKLHGQALSFQLTTGYGTTLVCSDVAPANWQFGQTFEAYTNMCMAVNALGGSPQSIPNNGLQMLATAAEGEGEGEVPAAVNVVNFLNTEG</sequence>
<evidence type="ECO:0000256" key="3">
    <source>
        <dbReference type="ARBA" id="ARBA00022525"/>
    </source>
</evidence>
<accession>A0A176WQS7</accession>
<dbReference type="InterPro" id="IPR036908">
    <property type="entry name" value="RlpA-like_sf"/>
</dbReference>
<keyword evidence="7" id="KW-0812">Transmembrane</keyword>
<gene>
    <name evidence="10" type="ORF">AXG93_2189s1040</name>
</gene>
<dbReference type="PROSITE" id="PS50843">
    <property type="entry name" value="EXPANSIN_CBD"/>
    <property type="match status" value="1"/>
</dbReference>
<dbReference type="GO" id="GO:0009664">
    <property type="term" value="P:plant-type cell wall organization"/>
    <property type="evidence" value="ECO:0007669"/>
    <property type="project" value="InterPro"/>
</dbReference>
<dbReference type="InterPro" id="IPR007112">
    <property type="entry name" value="Expansin/allergen_DPBB_dom"/>
</dbReference>
<dbReference type="PRINTS" id="PR01226">
    <property type="entry name" value="EXPANSIN"/>
</dbReference>
<dbReference type="Proteomes" id="UP000077202">
    <property type="component" value="Unassembled WGS sequence"/>
</dbReference>
<comment type="caution">
    <text evidence="10">The sequence shown here is derived from an EMBL/GenBank/DDBJ whole genome shotgun (WGS) entry which is preliminary data.</text>
</comment>
<feature type="domain" description="Expansin-like EG45" evidence="8">
    <location>
        <begin position="84"/>
        <end position="197"/>
    </location>
</feature>
<dbReference type="Gene3D" id="2.40.40.10">
    <property type="entry name" value="RlpA-like domain"/>
    <property type="match status" value="1"/>
</dbReference>
<evidence type="ECO:0000256" key="6">
    <source>
        <dbReference type="RuleBase" id="RU365023"/>
    </source>
</evidence>
<comment type="similarity">
    <text evidence="1 6">Belongs to the expansin family. Expansin A subfamily.</text>
</comment>
<evidence type="ECO:0000256" key="5">
    <source>
        <dbReference type="ARBA" id="ARBA00023136"/>
    </source>
</evidence>
<evidence type="ECO:0000256" key="7">
    <source>
        <dbReference type="SAM" id="Phobius"/>
    </source>
</evidence>
<dbReference type="SMART" id="SM00837">
    <property type="entry name" value="DPBB_1"/>
    <property type="match status" value="1"/>
</dbReference>
<dbReference type="SUPFAM" id="SSF50685">
    <property type="entry name" value="Barwin-like endoglucanases"/>
    <property type="match status" value="1"/>
</dbReference>
<keyword evidence="4" id="KW-0732">Signal</keyword>